<sequence>MKKLRIEVNNDQETINNGFASRSNNTLSNVEEFIDNIIPFARKMMLKGMKSEILITINKLDDEYWEVTLEDNVEGVNSIPKDLLEIDSRKNGDSFESYYSFGIKQSSCALSKNGGSWKIYSRTEKMIKEGKFICVAGPYNLLRYEQYEYNVNKDVDENGNIIKWPGRFDVAGTIFKFKISKIILSKILSTHEKEYKGKIESNKQFVLFDEAEDFRIIRVLKEELGYIYEKYLLDDLLKISIVHRLKSYDVTPVSIEWESGKPFYENVEEHDLGAGIVRVGLKIGHIKNSENTIYRNKKDANNNGIVIIVNGRKMQSPLWIWKDKRDPHNHSFVIEVSLTSHDIQSLPAPLVDKTHLSSADEKYRSLIQYIRKKVPKPIRDDFNTKQVEKEAKQLLIVELSKQKSFVSSEYKLCSFLKEVYGSIDIREVTDKNNINFYELKIQQINRRTIEQILRYISLAKIEEEPVDKVILVGDYYSPSIEEYVELYNSKIGDVLIELKKWSSYNIDIDFIKDKHKNIKFENNTI</sequence>
<evidence type="ECO:0000313" key="1">
    <source>
        <dbReference type="EMBL" id="MDO0823090.1"/>
    </source>
</evidence>
<gene>
    <name evidence="1" type="ORF">M8H41_09505</name>
</gene>
<evidence type="ECO:0000313" key="2">
    <source>
        <dbReference type="Proteomes" id="UP001176021"/>
    </source>
</evidence>
<proteinExistence type="predicted"/>
<dbReference type="InterPro" id="IPR011856">
    <property type="entry name" value="tRNA_endonuc-like_dom_sf"/>
</dbReference>
<dbReference type="RefSeq" id="WP_302048601.1">
    <property type="nucleotide sequence ID" value="NZ_JAMJEV010000006.1"/>
</dbReference>
<keyword evidence="2" id="KW-1185">Reference proteome</keyword>
<dbReference type="Proteomes" id="UP001176021">
    <property type="component" value="Unassembled WGS sequence"/>
</dbReference>
<name>A0ABT8QPM7_9FIRM</name>
<protein>
    <submittedName>
        <fullName evidence="1">Uncharacterized protein</fullName>
    </submittedName>
</protein>
<dbReference type="EMBL" id="JAMJEV010000006">
    <property type="protein sequence ID" value="MDO0823090.1"/>
    <property type="molecule type" value="Genomic_DNA"/>
</dbReference>
<comment type="caution">
    <text evidence="1">The sequence shown here is derived from an EMBL/GenBank/DDBJ whole genome shotgun (WGS) entry which is preliminary data.</text>
</comment>
<reference evidence="1" key="1">
    <citation type="submission" date="2022-05" db="EMBL/GenBank/DDBJ databases">
        <title>Expanded diversity of anoxic marine methylotrophy in a Black Sea sulfate reducing microorganism.</title>
        <authorList>
            <person name="Fischer P.Q."/>
            <person name="Stams A.J.M."/>
            <person name="Villanueva L."/>
            <person name="Sousa D.Z."/>
        </authorList>
    </citation>
    <scope>NUCLEOTIDE SEQUENCE</scope>
    <source>
        <strain evidence="1">P130</strain>
    </source>
</reference>
<dbReference type="Gene3D" id="3.40.1350.10">
    <property type="match status" value="1"/>
</dbReference>
<organism evidence="1 2">
    <name type="scientific">Desulfosporosinus nitroreducens</name>
    <dbReference type="NCBI Taxonomy" id="2018668"/>
    <lineage>
        <taxon>Bacteria</taxon>
        <taxon>Bacillati</taxon>
        <taxon>Bacillota</taxon>
        <taxon>Clostridia</taxon>
        <taxon>Eubacteriales</taxon>
        <taxon>Desulfitobacteriaceae</taxon>
        <taxon>Desulfosporosinus</taxon>
    </lineage>
</organism>
<accession>A0ABT8QPM7</accession>